<feature type="region of interest" description="Disordered" evidence="1">
    <location>
        <begin position="221"/>
        <end position="249"/>
    </location>
</feature>
<dbReference type="GO" id="GO:0005737">
    <property type="term" value="C:cytoplasm"/>
    <property type="evidence" value="ECO:0007669"/>
    <property type="project" value="InterPro"/>
</dbReference>
<feature type="region of interest" description="Disordered" evidence="1">
    <location>
        <begin position="507"/>
        <end position="537"/>
    </location>
</feature>
<feature type="region of interest" description="Disordered" evidence="1">
    <location>
        <begin position="639"/>
        <end position="707"/>
    </location>
</feature>
<feature type="compositionally biased region" description="Basic and acidic residues" evidence="1">
    <location>
        <begin position="679"/>
        <end position="692"/>
    </location>
</feature>
<dbReference type="InterPro" id="IPR018554">
    <property type="entry name" value="FRQ"/>
</dbReference>
<organism evidence="2 3">
    <name type="scientific">Uncinula necator</name>
    <name type="common">Grape powdery mildew</name>
    <dbReference type="NCBI Taxonomy" id="52586"/>
    <lineage>
        <taxon>Eukaryota</taxon>
        <taxon>Fungi</taxon>
        <taxon>Dikarya</taxon>
        <taxon>Ascomycota</taxon>
        <taxon>Pezizomycotina</taxon>
        <taxon>Leotiomycetes</taxon>
        <taxon>Erysiphales</taxon>
        <taxon>Erysiphaceae</taxon>
        <taxon>Erysiphe</taxon>
    </lineage>
</organism>
<feature type="region of interest" description="Disordered" evidence="1">
    <location>
        <begin position="753"/>
        <end position="787"/>
    </location>
</feature>
<dbReference type="GO" id="GO:0007623">
    <property type="term" value="P:circadian rhythm"/>
    <property type="evidence" value="ECO:0007669"/>
    <property type="project" value="InterPro"/>
</dbReference>
<dbReference type="OMA" id="QTHENEH"/>
<feature type="compositionally biased region" description="Polar residues" evidence="1">
    <location>
        <begin position="639"/>
        <end position="658"/>
    </location>
</feature>
<feature type="compositionally biased region" description="Polar residues" evidence="1">
    <location>
        <begin position="693"/>
        <end position="707"/>
    </location>
</feature>
<dbReference type="GO" id="GO:0005634">
    <property type="term" value="C:nucleus"/>
    <property type="evidence" value="ECO:0007669"/>
    <property type="project" value="InterPro"/>
</dbReference>
<feature type="compositionally biased region" description="Basic residues" evidence="1">
    <location>
        <begin position="523"/>
        <end position="532"/>
    </location>
</feature>
<name>A0A0B1P4J1_UNCNE</name>
<dbReference type="GO" id="GO:0006355">
    <property type="term" value="P:regulation of DNA-templated transcription"/>
    <property type="evidence" value="ECO:0007669"/>
    <property type="project" value="InterPro"/>
</dbReference>
<dbReference type="HOGENOM" id="CLU_007103_1_0_1"/>
<feature type="compositionally biased region" description="Low complexity" evidence="1">
    <location>
        <begin position="753"/>
        <end position="766"/>
    </location>
</feature>
<gene>
    <name evidence="2" type="ORF">EV44_g2105</name>
</gene>
<feature type="region of interest" description="Disordered" evidence="1">
    <location>
        <begin position="385"/>
        <end position="422"/>
    </location>
</feature>
<protein>
    <submittedName>
        <fullName evidence="2">Putative frequency clock protein</fullName>
    </submittedName>
</protein>
<dbReference type="STRING" id="52586.A0A0B1P4J1"/>
<keyword evidence="3" id="KW-1185">Reference proteome</keyword>
<feature type="compositionally biased region" description="Acidic residues" evidence="1">
    <location>
        <begin position="850"/>
        <end position="859"/>
    </location>
</feature>
<sequence length="859" mass="95875">MSSVRCSSVSLKQKASENSQNKDQSNKKQALKPCSKSTQLLSDLAVILDDVQAPLNNAPSQENASVSENSSLSRLSDENCSISEDYSTNLHKWFDDFNRHPEKTASKYRDTGSPYFLQQNLTTSSRFNSEIAQIPDANYSRRTGSTDDYRSVIDDLTIENKRLRKKLRRFKKLSSKQLEKDKLFEIKIHDLPPAKRRELESALHSFASSIDFSSCGLRSSEQSLGQSQSPEETSISKKKSSTSSSINSNLEQSSYDSAIMSTLLTTVNSEPNIFETEKSTSLNPGFNTCESQSYVKPPCSEKLSKYSIKDMSDRQKKKLVVQRLEQIFTGEKAAVMGMPHQSLNKDETSKQTHENEHLMNYGRVREAHMIPQENYSYSRPIDLLDNSETKTSSHSSDETNSNESFSNQRPTRLRELDPDRTQIPSDNVEYIRHLGLSTPQLANDESEDGSKEKGGWVYLNLLINMAQLHIINVTPDFVRSALVDVSEKIELSKDGQMLRWKGGSLGTNLHNDDSSSGKLSCHSSKRKGSHVYKSREKTEFPARRINSSALNEPHPSLTDFHYKPLFFPRVTPEQASESDESPSGPSLVDESICSQDLWCQPRKSRPLSCSIGKRQEDGSLVFYRGADFCVDLSGDPESTTQLSTSILEQDSEGEQNLSEESHSPIIERTSSGSLLPFRPFKDPKSLDLRSIEDPNSYQSSENSSNCQLELSRFPTETHQGPIVPQALQPCGIGGSQISDHFEIHVLTQHSVTSANNSDNNYSTSNNIERKTELSSPEQKAESLPMKTLEDRVNDQVASRGIKSLSLISSSQKVSLTPPSQVQSKIISSETVYLPPSKLPSPATLQYSSDSDLDLDYNVG</sequence>
<dbReference type="AlphaFoldDB" id="A0A0B1P4J1"/>
<dbReference type="Proteomes" id="UP000030854">
    <property type="component" value="Unassembled WGS sequence"/>
</dbReference>
<evidence type="ECO:0000256" key="1">
    <source>
        <dbReference type="SAM" id="MobiDB-lite"/>
    </source>
</evidence>
<feature type="region of interest" description="Disordered" evidence="1">
    <location>
        <begin position="1"/>
        <end position="34"/>
    </location>
</feature>
<feature type="compositionally biased region" description="Polar residues" evidence="1">
    <location>
        <begin position="221"/>
        <end position="232"/>
    </location>
</feature>
<feature type="region of interest" description="Disordered" evidence="1">
    <location>
        <begin position="836"/>
        <end position="859"/>
    </location>
</feature>
<feature type="compositionally biased region" description="Polar residues" evidence="1">
    <location>
        <begin position="389"/>
        <end position="410"/>
    </location>
</feature>
<reference evidence="2 3" key="1">
    <citation type="journal article" date="2014" name="BMC Genomics">
        <title>Adaptive genomic structural variation in the grape powdery mildew pathogen, Erysiphe necator.</title>
        <authorList>
            <person name="Jones L."/>
            <person name="Riaz S."/>
            <person name="Morales-Cruz A."/>
            <person name="Amrine K.C."/>
            <person name="McGuire B."/>
            <person name="Gubler W.D."/>
            <person name="Walker M.A."/>
            <person name="Cantu D."/>
        </authorList>
    </citation>
    <scope>NUCLEOTIDE SEQUENCE [LARGE SCALE GENOMIC DNA]</scope>
    <source>
        <strain evidence="3">c</strain>
    </source>
</reference>
<dbReference type="Pfam" id="PF09421">
    <property type="entry name" value="FRQ"/>
    <property type="match status" value="1"/>
</dbReference>
<evidence type="ECO:0000313" key="2">
    <source>
        <dbReference type="EMBL" id="KHJ31599.1"/>
    </source>
</evidence>
<comment type="caution">
    <text evidence="2">The sequence shown here is derived from an EMBL/GenBank/DDBJ whole genome shotgun (WGS) entry which is preliminary data.</text>
</comment>
<dbReference type="EMBL" id="JNVN01002747">
    <property type="protein sequence ID" value="KHJ31599.1"/>
    <property type="molecule type" value="Genomic_DNA"/>
</dbReference>
<proteinExistence type="predicted"/>
<feature type="compositionally biased region" description="Polar residues" evidence="1">
    <location>
        <begin position="1"/>
        <end position="23"/>
    </location>
</feature>
<accession>A0A0B1P4J1</accession>
<evidence type="ECO:0000313" key="3">
    <source>
        <dbReference type="Proteomes" id="UP000030854"/>
    </source>
</evidence>